<evidence type="ECO:0000256" key="3">
    <source>
        <dbReference type="ARBA" id="ARBA00022723"/>
    </source>
</evidence>
<dbReference type="GO" id="GO:0160237">
    <property type="term" value="F:D-Ala-D-Ala dipeptidase activity"/>
    <property type="evidence" value="ECO:0007669"/>
    <property type="project" value="UniProtKB-EC"/>
</dbReference>
<dbReference type="Proteomes" id="UP001234880">
    <property type="component" value="Unassembled WGS sequence"/>
</dbReference>
<keyword evidence="2 9" id="KW-0645">Protease</keyword>
<dbReference type="EC" id="3.4.13.22" evidence="9"/>
<dbReference type="PANTHER" id="PTHR43126">
    <property type="entry name" value="D-ALANYL-D-ALANINE DIPEPTIDASE"/>
    <property type="match status" value="1"/>
</dbReference>
<comment type="catalytic activity">
    <reaction evidence="1 9">
        <text>D-alanyl-D-alanine + H2O = 2 D-alanine</text>
        <dbReference type="Rhea" id="RHEA:20661"/>
        <dbReference type="ChEBI" id="CHEBI:15377"/>
        <dbReference type="ChEBI" id="CHEBI:57416"/>
        <dbReference type="ChEBI" id="CHEBI:57822"/>
        <dbReference type="EC" id="3.4.13.22"/>
    </reaction>
</comment>
<evidence type="ECO:0000256" key="5">
    <source>
        <dbReference type="ARBA" id="ARBA00022833"/>
    </source>
</evidence>
<dbReference type="Pfam" id="PF01427">
    <property type="entry name" value="Peptidase_M15"/>
    <property type="match status" value="1"/>
</dbReference>
<comment type="caution">
    <text evidence="10">The sequence shown here is derived from an EMBL/GenBank/DDBJ whole genome shotgun (WGS) entry which is preliminary data.</text>
</comment>
<evidence type="ECO:0000256" key="6">
    <source>
        <dbReference type="ARBA" id="ARBA00022997"/>
    </source>
</evidence>
<keyword evidence="4 9" id="KW-0378">Hydrolase</keyword>
<name>A0ABT9L681_9ACTN</name>
<protein>
    <recommendedName>
        <fullName evidence="9">D-alanyl-D-alanine dipeptidase</fullName>
        <shortName evidence="9">D-Ala-D-Ala dipeptidase</shortName>
        <ecNumber evidence="9">3.4.13.22</ecNumber>
    </recommendedName>
</protein>
<evidence type="ECO:0000256" key="1">
    <source>
        <dbReference type="ARBA" id="ARBA00001362"/>
    </source>
</evidence>
<reference evidence="10 11" key="1">
    <citation type="submission" date="2023-07" db="EMBL/GenBank/DDBJ databases">
        <title>Sequencing the genomes of 1000 actinobacteria strains.</title>
        <authorList>
            <person name="Klenk H.-P."/>
        </authorList>
    </citation>
    <scope>NUCLEOTIDE SEQUENCE [LARGE SCALE GENOMIC DNA]</scope>
    <source>
        <strain evidence="10 11">DSM 41600</strain>
    </source>
</reference>
<keyword evidence="8 9" id="KW-0961">Cell wall biogenesis/degradation</keyword>
<evidence type="ECO:0000313" key="10">
    <source>
        <dbReference type="EMBL" id="MDP9615800.1"/>
    </source>
</evidence>
<dbReference type="EMBL" id="JAURUE010000002">
    <property type="protein sequence ID" value="MDP9615800.1"/>
    <property type="molecule type" value="Genomic_DNA"/>
</dbReference>
<dbReference type="RefSeq" id="WP_060953501.1">
    <property type="nucleotide sequence ID" value="NZ_JAURUE010000002.1"/>
</dbReference>
<comment type="function">
    <text evidence="9">Catalyzes hydrolysis of the D-alanyl-D-alanine dipeptide.</text>
</comment>
<dbReference type="PIRSF" id="PIRSF026671">
    <property type="entry name" value="AA_dipeptidase"/>
    <property type="match status" value="1"/>
</dbReference>
<keyword evidence="5" id="KW-0862">Zinc</keyword>
<dbReference type="Gene3D" id="3.30.1380.10">
    <property type="match status" value="1"/>
</dbReference>
<dbReference type="InterPro" id="IPR000755">
    <property type="entry name" value="A_A_dipeptidase"/>
</dbReference>
<sequence>MAEIVLMSDPRVAAIPVRECGEPLVDCRGALRVDERRSDAVGSWARLRSSVAERLVRAQELLPDGWQWLLVEGYRPPVLQQSIFDGYLASLRRLHPGATEAELTTAATRWVAPLETAGHVAGAAIDLTVCTADGAEVDMGCPEAATPEESDGACYTDAPGLPEQARRNRTLMGEALKTVGMVNYPTEWWHWSYGDRYWALTASASNAIYGPWERG</sequence>
<keyword evidence="3" id="KW-0479">Metal-binding</keyword>
<dbReference type="InterPro" id="IPR009045">
    <property type="entry name" value="Zn_M74/Hedgehog-like"/>
</dbReference>
<organism evidence="10 11">
    <name type="scientific">Streptomyces demainii</name>
    <dbReference type="NCBI Taxonomy" id="588122"/>
    <lineage>
        <taxon>Bacteria</taxon>
        <taxon>Bacillati</taxon>
        <taxon>Actinomycetota</taxon>
        <taxon>Actinomycetes</taxon>
        <taxon>Kitasatosporales</taxon>
        <taxon>Streptomycetaceae</taxon>
        <taxon>Streptomyces</taxon>
    </lineage>
</organism>
<evidence type="ECO:0000313" key="11">
    <source>
        <dbReference type="Proteomes" id="UP001234880"/>
    </source>
</evidence>
<dbReference type="CDD" id="cd14843">
    <property type="entry name" value="D-Ala-D-Ala_dipeptidase_like"/>
    <property type="match status" value="1"/>
</dbReference>
<evidence type="ECO:0000256" key="8">
    <source>
        <dbReference type="ARBA" id="ARBA00023316"/>
    </source>
</evidence>
<comment type="similarity">
    <text evidence="9">Belongs to the peptidase M15D family.</text>
</comment>
<evidence type="ECO:0000256" key="9">
    <source>
        <dbReference type="PIRNR" id="PIRNR026671"/>
    </source>
</evidence>
<evidence type="ECO:0000256" key="2">
    <source>
        <dbReference type="ARBA" id="ARBA00022670"/>
    </source>
</evidence>
<gene>
    <name evidence="10" type="ORF">JOF35_008138</name>
</gene>
<keyword evidence="6 9" id="KW-0224">Dipeptidase</keyword>
<proteinExistence type="inferred from homology"/>
<dbReference type="PANTHER" id="PTHR43126:SF2">
    <property type="entry name" value="D-ALANYL-D-ALANINE DIPEPTIDASE"/>
    <property type="match status" value="1"/>
</dbReference>
<keyword evidence="11" id="KW-1185">Reference proteome</keyword>
<dbReference type="SUPFAM" id="SSF55166">
    <property type="entry name" value="Hedgehog/DD-peptidase"/>
    <property type="match status" value="1"/>
</dbReference>
<keyword evidence="7 9" id="KW-0482">Metalloprotease</keyword>
<evidence type="ECO:0000256" key="7">
    <source>
        <dbReference type="ARBA" id="ARBA00023049"/>
    </source>
</evidence>
<evidence type="ECO:0000256" key="4">
    <source>
        <dbReference type="ARBA" id="ARBA00022801"/>
    </source>
</evidence>
<accession>A0ABT9L681</accession>